<organism evidence="1">
    <name type="scientific">Eucalyptus grandis</name>
    <name type="common">Flooded gum</name>
    <dbReference type="NCBI Taxonomy" id="71139"/>
    <lineage>
        <taxon>Eukaryota</taxon>
        <taxon>Viridiplantae</taxon>
        <taxon>Streptophyta</taxon>
        <taxon>Embryophyta</taxon>
        <taxon>Tracheophyta</taxon>
        <taxon>Spermatophyta</taxon>
        <taxon>Magnoliopsida</taxon>
        <taxon>eudicotyledons</taxon>
        <taxon>Gunneridae</taxon>
        <taxon>Pentapetalae</taxon>
        <taxon>rosids</taxon>
        <taxon>malvids</taxon>
        <taxon>Myrtales</taxon>
        <taxon>Myrtaceae</taxon>
        <taxon>Myrtoideae</taxon>
        <taxon>Eucalypteae</taxon>
        <taxon>Eucalyptus</taxon>
    </lineage>
</organism>
<gene>
    <name evidence="1" type="ORF">EUGRSUZ_F01415</name>
</gene>
<dbReference type="InParanoid" id="A0A059BPL4"/>
<dbReference type="AlphaFoldDB" id="A0A059BPL4"/>
<accession>A0A059BPL4</accession>
<reference evidence="1" key="1">
    <citation type="submission" date="2013-07" db="EMBL/GenBank/DDBJ databases">
        <title>The genome of Eucalyptus grandis.</title>
        <authorList>
            <person name="Schmutz J."/>
            <person name="Hayes R."/>
            <person name="Myburg A."/>
            <person name="Tuskan G."/>
            <person name="Grattapaglia D."/>
            <person name="Rokhsar D.S."/>
        </authorList>
    </citation>
    <scope>NUCLEOTIDE SEQUENCE</scope>
    <source>
        <tissue evidence="1">Leaf extractions</tissue>
    </source>
</reference>
<sequence length="104" mass="12211">MYPESKIWSNPTQLRFSINRSFTNKKNRCSHTQVSTEWDFIWLPALAIKKWSSIATRLSYNHWHPHEWEPITIRSIDGGPLAENCEAIASHEHNSTNYTNRLKS</sequence>
<proteinExistence type="predicted"/>
<dbReference type="Gramene" id="KCW67675">
    <property type="protein sequence ID" value="KCW67675"/>
    <property type="gene ID" value="EUGRSUZ_F01415"/>
</dbReference>
<name>A0A059BPL4_EUCGR</name>
<evidence type="ECO:0000313" key="1">
    <source>
        <dbReference type="EMBL" id="KCW67675.1"/>
    </source>
</evidence>
<protein>
    <submittedName>
        <fullName evidence="1">Uncharacterized protein</fullName>
    </submittedName>
</protein>
<dbReference type="EMBL" id="KK198758">
    <property type="protein sequence ID" value="KCW67675.1"/>
    <property type="molecule type" value="Genomic_DNA"/>
</dbReference>